<sequence length="570" mass="65709">MYSDYYDYDSSDSEESFTYHNYSVDYANQLLRGEHQIISTIPASARFPKRRRQKLVRVATLDQMPNLVTPRRQPFITDISSIHSRPKYNEDSLPPIQDTSAELERRAQTRQRQFGSEQQAGEQEENYRINDQDQRANQSSKIPPAPPIPAHFKQPTQETQEQHHTGMPYQMNNADIAQLQQQQQLFNQQMINMQNHPHSMHHHESHHHANHTHSHIHDINREDDQAYIAHLIDTDPYFATAMQDFGISHGIWRPRLRNRSVTSLTSASGENIPNNLLNEIRQIRKMINRYLDSRQHTSHHGYPQPNFFPVPWPVWQPPQGYQPQGYQPPIGTPHVPSQNYIPPEPPPPSRDPFPHIPANEPRRALYQNIVNTIKDVLSKRDPSKQDQPLKPSEIAPGVRKIYTRRPRFLPSPSSQQQNRSVVTNPPILPLNQQRRRSSVSSRNSSIRQSPLVPKEPSLNRNRSSLLRQKPPIPPAPPLPPSNIPPAPPFPPSLNVPPAPPYEPLARFTSTSNRSSSLPRTRNLSYGAKTATRNTVAFNRRPSKTEMRAQFEPKLYDKLRPEQTVWTRQST</sequence>
<feature type="region of interest" description="Disordered" evidence="1">
    <location>
        <begin position="104"/>
        <end position="163"/>
    </location>
</feature>
<name>A0A814J1P4_9BILA</name>
<dbReference type="GO" id="GO:0005884">
    <property type="term" value="C:actin filament"/>
    <property type="evidence" value="ECO:0007669"/>
    <property type="project" value="TreeGrafter"/>
</dbReference>
<evidence type="ECO:0000256" key="1">
    <source>
        <dbReference type="SAM" id="MobiDB-lite"/>
    </source>
</evidence>
<feature type="region of interest" description="Disordered" evidence="1">
    <location>
        <begin position="377"/>
        <end position="531"/>
    </location>
</feature>
<feature type="compositionally biased region" description="Polar residues" evidence="1">
    <location>
        <begin position="411"/>
        <end position="423"/>
    </location>
</feature>
<evidence type="ECO:0000313" key="2">
    <source>
        <dbReference type="EMBL" id="CAF1031021.1"/>
    </source>
</evidence>
<dbReference type="GO" id="GO:0030041">
    <property type="term" value="P:actin filament polymerization"/>
    <property type="evidence" value="ECO:0007669"/>
    <property type="project" value="TreeGrafter"/>
</dbReference>
<dbReference type="EMBL" id="CAJNOQ010003817">
    <property type="protein sequence ID" value="CAF1031021.1"/>
    <property type="molecule type" value="Genomic_DNA"/>
</dbReference>
<dbReference type="PANTHER" id="PTHR45691">
    <property type="entry name" value="PROTEIN DIAPHANOUS"/>
    <property type="match status" value="1"/>
</dbReference>
<dbReference type="EMBL" id="CAJOBC010003816">
    <property type="protein sequence ID" value="CAF3801771.1"/>
    <property type="molecule type" value="Genomic_DNA"/>
</dbReference>
<feature type="compositionally biased region" description="Low complexity" evidence="1">
    <location>
        <begin position="319"/>
        <end position="329"/>
    </location>
</feature>
<feature type="compositionally biased region" description="Pro residues" evidence="1">
    <location>
        <begin position="470"/>
        <end position="502"/>
    </location>
</feature>
<accession>A0A814J1P4</accession>
<feature type="compositionally biased region" description="Polar residues" evidence="1">
    <location>
        <begin position="110"/>
        <end position="121"/>
    </location>
</feature>
<protein>
    <submittedName>
        <fullName evidence="2">Uncharacterized protein</fullName>
    </submittedName>
</protein>
<dbReference type="AlphaFoldDB" id="A0A814J1P4"/>
<organism evidence="2 4">
    <name type="scientific">Didymodactylos carnosus</name>
    <dbReference type="NCBI Taxonomy" id="1234261"/>
    <lineage>
        <taxon>Eukaryota</taxon>
        <taxon>Metazoa</taxon>
        <taxon>Spiralia</taxon>
        <taxon>Gnathifera</taxon>
        <taxon>Rotifera</taxon>
        <taxon>Eurotatoria</taxon>
        <taxon>Bdelloidea</taxon>
        <taxon>Philodinida</taxon>
        <taxon>Philodinidae</taxon>
        <taxon>Didymodactylos</taxon>
    </lineage>
</organism>
<evidence type="ECO:0000313" key="3">
    <source>
        <dbReference type="EMBL" id="CAF3801771.1"/>
    </source>
</evidence>
<feature type="compositionally biased region" description="Low complexity" evidence="1">
    <location>
        <begin position="438"/>
        <end position="449"/>
    </location>
</feature>
<dbReference type="OrthoDB" id="10041727at2759"/>
<dbReference type="Proteomes" id="UP000681722">
    <property type="component" value="Unassembled WGS sequence"/>
</dbReference>
<feature type="region of interest" description="Disordered" evidence="1">
    <location>
        <begin position="319"/>
        <end position="359"/>
    </location>
</feature>
<proteinExistence type="predicted"/>
<feature type="compositionally biased region" description="Pro residues" evidence="1">
    <location>
        <begin position="342"/>
        <end position="355"/>
    </location>
</feature>
<dbReference type="InterPro" id="IPR051412">
    <property type="entry name" value="Formin_Homology_Diaphanous_sf"/>
</dbReference>
<gene>
    <name evidence="2" type="ORF">GPM918_LOCUS15279</name>
    <name evidence="3" type="ORF">SRO942_LOCUS15276</name>
</gene>
<reference evidence="2" key="1">
    <citation type="submission" date="2021-02" db="EMBL/GenBank/DDBJ databases">
        <authorList>
            <person name="Nowell W R."/>
        </authorList>
    </citation>
    <scope>NUCLEOTIDE SEQUENCE</scope>
</reference>
<comment type="caution">
    <text evidence="2">The sequence shown here is derived from an EMBL/GenBank/DDBJ whole genome shotgun (WGS) entry which is preliminary data.</text>
</comment>
<feature type="compositionally biased region" description="Polar residues" evidence="1">
    <location>
        <begin position="507"/>
        <end position="523"/>
    </location>
</feature>
<evidence type="ECO:0000313" key="4">
    <source>
        <dbReference type="Proteomes" id="UP000663829"/>
    </source>
</evidence>
<dbReference type="Proteomes" id="UP000663829">
    <property type="component" value="Unassembled WGS sequence"/>
</dbReference>
<dbReference type="PANTHER" id="PTHR45691:SF1">
    <property type="entry name" value="FH2 DOMAIN-CONTAINING PROTEIN 1-RELATED"/>
    <property type="match status" value="1"/>
</dbReference>
<keyword evidence="4" id="KW-1185">Reference proteome</keyword>
<feature type="compositionally biased region" description="Basic and acidic residues" evidence="1">
    <location>
        <begin position="125"/>
        <end position="134"/>
    </location>
</feature>